<feature type="active site" description="Proton acceptor" evidence="2">
    <location>
        <position position="186"/>
    </location>
</feature>
<feature type="short sequence motif" description="DGA/G" evidence="2">
    <location>
        <begin position="186"/>
        <end position="188"/>
    </location>
</feature>
<dbReference type="PROSITE" id="PS51635">
    <property type="entry name" value="PNPLA"/>
    <property type="match status" value="1"/>
</dbReference>
<dbReference type="SUPFAM" id="SSF52151">
    <property type="entry name" value="FabD/lysophospholipase-like"/>
    <property type="match status" value="1"/>
</dbReference>
<evidence type="ECO:0000313" key="5">
    <source>
        <dbReference type="Proteomes" id="UP000033451"/>
    </source>
</evidence>
<dbReference type="GO" id="GO:0016787">
    <property type="term" value="F:hydrolase activity"/>
    <property type="evidence" value="ECO:0007669"/>
    <property type="project" value="UniProtKB-UniRule"/>
</dbReference>
<dbReference type="Pfam" id="PF01734">
    <property type="entry name" value="Patatin"/>
    <property type="match status" value="1"/>
</dbReference>
<evidence type="ECO:0000256" key="1">
    <source>
        <dbReference type="ARBA" id="ARBA00023098"/>
    </source>
</evidence>
<dbReference type="InterPro" id="IPR016035">
    <property type="entry name" value="Acyl_Trfase/lysoPLipase"/>
</dbReference>
<reference evidence="4 5" key="1">
    <citation type="submission" date="2015-02" db="EMBL/GenBank/DDBJ databases">
        <title>Draft genome sequences of ten Microbacterium spp. with emphasis on heavy metal contaminated environments.</title>
        <authorList>
            <person name="Corretto E."/>
        </authorList>
    </citation>
    <scope>NUCLEOTIDE SEQUENCE [LARGE SCALE GENOMIC DNA]</scope>
    <source>
        <strain evidence="4 5">DSM 18659</strain>
    </source>
</reference>
<comment type="caution">
    <text evidence="4">The sequence shown here is derived from an EMBL/GenBank/DDBJ whole genome shotgun (WGS) entry which is preliminary data.</text>
</comment>
<dbReference type="Proteomes" id="UP000033451">
    <property type="component" value="Unassembled WGS sequence"/>
</dbReference>
<comment type="caution">
    <text evidence="2">Lacks conserved residue(s) required for the propagation of feature annotation.</text>
</comment>
<dbReference type="GO" id="GO:0016042">
    <property type="term" value="P:lipid catabolic process"/>
    <property type="evidence" value="ECO:0007669"/>
    <property type="project" value="UniProtKB-UniRule"/>
</dbReference>
<dbReference type="Gene3D" id="3.40.1090.10">
    <property type="entry name" value="Cytosolic phospholipase A2 catalytic domain"/>
    <property type="match status" value="2"/>
</dbReference>
<name>A0A0F0LVT1_9MICO</name>
<accession>A0A0F0LVT1</accession>
<protein>
    <submittedName>
        <fullName evidence="4">Patatin-like phospholipase</fullName>
    </submittedName>
</protein>
<keyword evidence="2" id="KW-0378">Hydrolase</keyword>
<keyword evidence="2" id="KW-0442">Lipid degradation</keyword>
<organism evidence="4 5">
    <name type="scientific">Microbacterium ginsengisoli</name>
    <dbReference type="NCBI Taxonomy" id="400772"/>
    <lineage>
        <taxon>Bacteria</taxon>
        <taxon>Bacillati</taxon>
        <taxon>Actinomycetota</taxon>
        <taxon>Actinomycetes</taxon>
        <taxon>Micrococcales</taxon>
        <taxon>Microbacteriaceae</taxon>
        <taxon>Microbacterium</taxon>
    </lineage>
</organism>
<feature type="short sequence motif" description="GXSXG" evidence="2">
    <location>
        <begin position="35"/>
        <end position="39"/>
    </location>
</feature>
<dbReference type="InterPro" id="IPR002641">
    <property type="entry name" value="PNPLA_dom"/>
</dbReference>
<evidence type="ECO:0000256" key="2">
    <source>
        <dbReference type="PROSITE-ProRule" id="PRU01161"/>
    </source>
</evidence>
<dbReference type="EMBL" id="JYIY01000068">
    <property type="protein sequence ID" value="KJL37213.1"/>
    <property type="molecule type" value="Genomic_DNA"/>
</dbReference>
<keyword evidence="5" id="KW-1185">Reference proteome</keyword>
<feature type="domain" description="PNPLA" evidence="3">
    <location>
        <begin position="1"/>
        <end position="200"/>
    </location>
</feature>
<evidence type="ECO:0000313" key="4">
    <source>
        <dbReference type="EMBL" id="KJL37213.1"/>
    </source>
</evidence>
<keyword evidence="1 2" id="KW-0443">Lipid metabolism</keyword>
<gene>
    <name evidence="4" type="ORF">RR49_01101</name>
</gene>
<proteinExistence type="predicted"/>
<evidence type="ECO:0000259" key="3">
    <source>
        <dbReference type="PROSITE" id="PS51635"/>
    </source>
</evidence>
<feature type="active site" description="Nucleophile" evidence="2">
    <location>
        <position position="37"/>
    </location>
</feature>
<dbReference type="PATRIC" id="fig|400772.4.peg.1125"/>
<dbReference type="AlphaFoldDB" id="A0A0F0LVT1"/>
<sequence>MFGGGGSTGNAWSIGVVHALAAHRVDVTSAHLTIGTSAGATVAAQLCAASAAELFARALAPLPTNRAPSPPARRPPGAVSAQLDRTARLIAEAADPTDLRRRLGIAAIELDVTGPADWRDAWHATVRERVGDASWPDRELRVTAVDADSGEPVVFDPHSGISLVDAVAASCASGRAYRIGDRRYIDGGYRRSSENADLAAGYDRVLVLSPFGGRVRTPAAWRQGLAHQVDELRESGSIVETLLPDSDVEHLFGANAMDAASRPAAARSGFATVERRIDELRAFWG</sequence>
<dbReference type="STRING" id="400772.RR49_01101"/>